<feature type="transmembrane region" description="Helical" evidence="6">
    <location>
        <begin position="264"/>
        <end position="281"/>
    </location>
</feature>
<evidence type="ECO:0000256" key="5">
    <source>
        <dbReference type="SAM" id="MobiDB-lite"/>
    </source>
</evidence>
<comment type="subcellular location">
    <subcellularLocation>
        <location evidence="1">Cell membrane</location>
        <topology evidence="1">Multi-pass membrane protein</topology>
    </subcellularLocation>
</comment>
<dbReference type="InterPro" id="IPR020846">
    <property type="entry name" value="MFS_dom"/>
</dbReference>
<feature type="transmembrane region" description="Helical" evidence="6">
    <location>
        <begin position="144"/>
        <end position="165"/>
    </location>
</feature>
<feature type="transmembrane region" description="Helical" evidence="6">
    <location>
        <begin position="83"/>
        <end position="102"/>
    </location>
</feature>
<evidence type="ECO:0000256" key="1">
    <source>
        <dbReference type="ARBA" id="ARBA00004651"/>
    </source>
</evidence>
<protein>
    <submittedName>
        <fullName evidence="8">Drug resistance transporter, EmrB/QacA subfamily</fullName>
    </submittedName>
</protein>
<feature type="compositionally biased region" description="Basic residues" evidence="5">
    <location>
        <begin position="1"/>
        <end position="11"/>
    </location>
</feature>
<feature type="domain" description="Major facilitator superfamily (MFS) profile" evidence="7">
    <location>
        <begin position="48"/>
        <end position="515"/>
    </location>
</feature>
<feature type="transmembrane region" description="Helical" evidence="6">
    <location>
        <begin position="331"/>
        <end position="355"/>
    </location>
</feature>
<dbReference type="Proteomes" id="UP000217103">
    <property type="component" value="Unassembled WGS sequence"/>
</dbReference>
<dbReference type="CDD" id="cd17321">
    <property type="entry name" value="MFS_MMR_MDR_like"/>
    <property type="match status" value="1"/>
</dbReference>
<evidence type="ECO:0000256" key="6">
    <source>
        <dbReference type="SAM" id="Phobius"/>
    </source>
</evidence>
<sequence>MTRAPRPRRPRRVADRTGTPGPARSEAGGGAAPTTDLSTRPAGRPVVTLAAVLVGYLILPMLASGTTVALPSIGAELNASGAALQWVVVGYFLAAASVMLVAGSLADLFGRRRVFAAGAALYAAATLLCALAADILLLDAARTLAGVGAGGVMAGGGATLGGTFTGPARNRAYAVMGTTAGVGMAAGPTLSGWMIGTLGWRATFVVFAVAGLLMLVGAVFTAESRAAARPRIDVAGAVAFVAALSLVMFGVNRAAGTGWGSPSVLVPLAAGSALLVMFALIESRSPHPVLHLGLLRLRRFMAWCLACLCVGAGAGGVTTFLPTYLQGVNGVSAQGAGLTMLMMTTPVLVVPPLGARLVNRGIPARDLITVSLLLIAAGNAWLTVLHPGIGVLGLAGPLVAIGTGMGLGLGIADAQTVSQVEPDRIGMATGLLNTIRAGGSTLVTTVFGTTLTTLLQARIGDGASAARIAAGDLSGPGRALHAAQFTEAWHIMLWCTAAAVAAAAVAVRVMLRAGREEAESRSDPRRARAVER</sequence>
<feature type="transmembrane region" description="Helical" evidence="6">
    <location>
        <begin position="302"/>
        <end position="325"/>
    </location>
</feature>
<dbReference type="GO" id="GO:0005886">
    <property type="term" value="C:plasma membrane"/>
    <property type="evidence" value="ECO:0007669"/>
    <property type="project" value="UniProtKB-SubCell"/>
</dbReference>
<accession>A0A1H1H146</accession>
<dbReference type="SUPFAM" id="SSF103473">
    <property type="entry name" value="MFS general substrate transporter"/>
    <property type="match status" value="1"/>
</dbReference>
<feature type="transmembrane region" description="Helical" evidence="6">
    <location>
        <begin position="367"/>
        <end position="389"/>
    </location>
</feature>
<dbReference type="PANTHER" id="PTHR42718:SF49">
    <property type="entry name" value="EXPORT PROTEIN"/>
    <property type="match status" value="1"/>
</dbReference>
<evidence type="ECO:0000259" key="7">
    <source>
        <dbReference type="PROSITE" id="PS50850"/>
    </source>
</evidence>
<proteinExistence type="predicted"/>
<dbReference type="AlphaFoldDB" id="A0A1H1H146"/>
<keyword evidence="9" id="KW-1185">Reference proteome</keyword>
<dbReference type="InterPro" id="IPR011701">
    <property type="entry name" value="MFS"/>
</dbReference>
<evidence type="ECO:0000256" key="4">
    <source>
        <dbReference type="ARBA" id="ARBA00023136"/>
    </source>
</evidence>
<organism evidence="8 9">
    <name type="scientific">Thermostaphylospora chromogena</name>
    <dbReference type="NCBI Taxonomy" id="35622"/>
    <lineage>
        <taxon>Bacteria</taxon>
        <taxon>Bacillati</taxon>
        <taxon>Actinomycetota</taxon>
        <taxon>Actinomycetes</taxon>
        <taxon>Streptosporangiales</taxon>
        <taxon>Thermomonosporaceae</taxon>
        <taxon>Thermostaphylospora</taxon>
    </lineage>
</organism>
<evidence type="ECO:0000256" key="2">
    <source>
        <dbReference type="ARBA" id="ARBA00022692"/>
    </source>
</evidence>
<name>A0A1H1H146_9ACTN</name>
<gene>
    <name evidence="8" type="ORF">SAMN04489764_3981</name>
</gene>
<feature type="transmembrane region" description="Helical" evidence="6">
    <location>
        <begin position="491"/>
        <end position="511"/>
    </location>
</feature>
<reference evidence="8 9" key="1">
    <citation type="submission" date="2016-10" db="EMBL/GenBank/DDBJ databases">
        <authorList>
            <person name="de Groot N.N."/>
        </authorList>
    </citation>
    <scope>NUCLEOTIDE SEQUENCE [LARGE SCALE GENOMIC DNA]</scope>
    <source>
        <strain evidence="8 9">DSM 43794</strain>
    </source>
</reference>
<keyword evidence="2 6" id="KW-0812">Transmembrane</keyword>
<dbReference type="GO" id="GO:0022857">
    <property type="term" value="F:transmembrane transporter activity"/>
    <property type="evidence" value="ECO:0007669"/>
    <property type="project" value="InterPro"/>
</dbReference>
<evidence type="ECO:0000256" key="3">
    <source>
        <dbReference type="ARBA" id="ARBA00022989"/>
    </source>
</evidence>
<evidence type="ECO:0000313" key="8">
    <source>
        <dbReference type="EMBL" id="SDR19225.1"/>
    </source>
</evidence>
<feature type="transmembrane region" description="Helical" evidence="6">
    <location>
        <begin position="202"/>
        <end position="222"/>
    </location>
</feature>
<dbReference type="PANTHER" id="PTHR42718">
    <property type="entry name" value="MAJOR FACILITATOR SUPERFAMILY MULTIDRUG TRANSPORTER MFSC"/>
    <property type="match status" value="1"/>
</dbReference>
<dbReference type="Pfam" id="PF07690">
    <property type="entry name" value="MFS_1"/>
    <property type="match status" value="1"/>
</dbReference>
<dbReference type="EMBL" id="FNKK01000002">
    <property type="protein sequence ID" value="SDR19225.1"/>
    <property type="molecule type" value="Genomic_DNA"/>
</dbReference>
<evidence type="ECO:0000313" key="9">
    <source>
        <dbReference type="Proteomes" id="UP000217103"/>
    </source>
</evidence>
<dbReference type="STRING" id="35622.SAMN04489764_3981"/>
<feature type="transmembrane region" description="Helical" evidence="6">
    <location>
        <begin position="234"/>
        <end position="252"/>
    </location>
</feature>
<feature type="transmembrane region" description="Helical" evidence="6">
    <location>
        <begin position="46"/>
        <end position="63"/>
    </location>
</feature>
<dbReference type="Gene3D" id="1.20.1250.20">
    <property type="entry name" value="MFS general substrate transporter like domains"/>
    <property type="match status" value="1"/>
</dbReference>
<dbReference type="PROSITE" id="PS50850">
    <property type="entry name" value="MFS"/>
    <property type="match status" value="1"/>
</dbReference>
<feature type="region of interest" description="Disordered" evidence="5">
    <location>
        <begin position="1"/>
        <end position="39"/>
    </location>
</feature>
<dbReference type="Gene3D" id="1.20.1720.10">
    <property type="entry name" value="Multidrug resistance protein D"/>
    <property type="match status" value="1"/>
</dbReference>
<feature type="transmembrane region" description="Helical" evidence="6">
    <location>
        <begin position="172"/>
        <end position="196"/>
    </location>
</feature>
<feature type="transmembrane region" description="Helical" evidence="6">
    <location>
        <begin position="114"/>
        <end position="138"/>
    </location>
</feature>
<keyword evidence="4 6" id="KW-0472">Membrane</keyword>
<keyword evidence="3 6" id="KW-1133">Transmembrane helix</keyword>
<dbReference type="InterPro" id="IPR036259">
    <property type="entry name" value="MFS_trans_sf"/>
</dbReference>